<dbReference type="EMBL" id="JAQJZL010000004">
    <property type="protein sequence ID" value="KAJ6043539.1"/>
    <property type="molecule type" value="Genomic_DNA"/>
</dbReference>
<organism evidence="1 2">
    <name type="scientific">Penicillium canescens</name>
    <dbReference type="NCBI Taxonomy" id="5083"/>
    <lineage>
        <taxon>Eukaryota</taxon>
        <taxon>Fungi</taxon>
        <taxon>Dikarya</taxon>
        <taxon>Ascomycota</taxon>
        <taxon>Pezizomycotina</taxon>
        <taxon>Eurotiomycetes</taxon>
        <taxon>Eurotiomycetidae</taxon>
        <taxon>Eurotiales</taxon>
        <taxon>Aspergillaceae</taxon>
        <taxon>Penicillium</taxon>
    </lineage>
</organism>
<reference evidence="1" key="1">
    <citation type="journal article" date="2023" name="IMA Fungus">
        <title>Comparative genomic study of the Penicillium genus elucidates a diverse pangenome and 15 lateral gene transfer events.</title>
        <authorList>
            <person name="Petersen C."/>
            <person name="Sorensen T."/>
            <person name="Nielsen M.R."/>
            <person name="Sondergaard T.E."/>
            <person name="Sorensen J.L."/>
            <person name="Fitzpatrick D.A."/>
            <person name="Frisvad J.C."/>
            <person name="Nielsen K.L."/>
        </authorList>
    </citation>
    <scope>NUCLEOTIDE SEQUENCE</scope>
    <source>
        <strain evidence="1">IBT 15450</strain>
    </source>
</reference>
<evidence type="ECO:0000313" key="2">
    <source>
        <dbReference type="Proteomes" id="UP001219568"/>
    </source>
</evidence>
<comment type="caution">
    <text evidence="1">The sequence shown here is derived from an EMBL/GenBank/DDBJ whole genome shotgun (WGS) entry which is preliminary data.</text>
</comment>
<proteinExistence type="predicted"/>
<evidence type="ECO:0000313" key="1">
    <source>
        <dbReference type="EMBL" id="KAJ6043539.1"/>
    </source>
</evidence>
<sequence length="79" mass="8976">MNPPINTRVIFSPATNQSPIKLLMRKYASADAPVLARYLQDSKSIHFYGIYFGDSFPNNKSDTPSDKEEYAARFIGVFR</sequence>
<accession>A0AAD6N951</accession>
<protein>
    <submittedName>
        <fullName evidence="1">Uncharacterized protein</fullName>
    </submittedName>
</protein>
<gene>
    <name evidence="1" type="ORF">N7460_004894</name>
</gene>
<dbReference type="AlphaFoldDB" id="A0AAD6N951"/>
<reference evidence="1" key="2">
    <citation type="submission" date="2023-01" db="EMBL/GenBank/DDBJ databases">
        <authorList>
            <person name="Petersen C."/>
        </authorList>
    </citation>
    <scope>NUCLEOTIDE SEQUENCE</scope>
    <source>
        <strain evidence="1">IBT 15450</strain>
    </source>
</reference>
<dbReference type="Proteomes" id="UP001219568">
    <property type="component" value="Unassembled WGS sequence"/>
</dbReference>
<name>A0AAD6N951_PENCN</name>
<keyword evidence="2" id="KW-1185">Reference proteome</keyword>